<protein>
    <submittedName>
        <fullName evidence="1">Uncharacterized protein</fullName>
    </submittedName>
</protein>
<sequence>MDPHYEQILRDEVIYVHSHWHHQKPTHNPPTLLQTPKPNPTKFKKQKKKRPKPKKLKKISPQPDPPRVSGPEWPCPSFPDPPSSAFEWPVLKLNPAPATRLPTVEKQGRFAATQVQQKALRAAQAFFVDSESDDDDCGGGSDDDEDDFMDEEDESEEYKFFVKVLEEDGELRGFYEKNCESGEFCCLVCGGIGKKVGKRFKGCVALVQHSNGIAKTKKRRAHRAFAQVVCKVLGWDIDRLPTCGLSSAKSGERQGSAEVGMEGMNMLNQNPLMENGINADTVLKEVSNVDQKELRISTVPSMSIGAEQYSMFIESRLNADDADMCMENLDSGYLSTVDGKTEIVVNCLSYLKVGDANMCMENHDCGDLTVAEGKTEGLVNCLEPFKDSGLRHDMKNNPMGIVVHNDLSSNTENQNRRESCRDGGNWQIIDVSLSLSLSLSPTSRIEKGFFPNRLVEPY</sequence>
<dbReference type="Proteomes" id="UP001062846">
    <property type="component" value="Chromosome 6"/>
</dbReference>
<keyword evidence="2" id="KW-1185">Reference proteome</keyword>
<proteinExistence type="predicted"/>
<dbReference type="EMBL" id="CM046393">
    <property type="protein sequence ID" value="KAI8552440.1"/>
    <property type="molecule type" value="Genomic_DNA"/>
</dbReference>
<name>A0ACC0NGR2_RHOML</name>
<reference evidence="1" key="1">
    <citation type="submission" date="2022-02" db="EMBL/GenBank/DDBJ databases">
        <title>Plant Genome Project.</title>
        <authorList>
            <person name="Zhang R.-G."/>
        </authorList>
    </citation>
    <scope>NUCLEOTIDE SEQUENCE</scope>
    <source>
        <strain evidence="1">AT1</strain>
    </source>
</reference>
<evidence type="ECO:0000313" key="1">
    <source>
        <dbReference type="EMBL" id="KAI8552440.1"/>
    </source>
</evidence>
<evidence type="ECO:0000313" key="2">
    <source>
        <dbReference type="Proteomes" id="UP001062846"/>
    </source>
</evidence>
<organism evidence="1 2">
    <name type="scientific">Rhododendron molle</name>
    <name type="common">Chinese azalea</name>
    <name type="synonym">Azalea mollis</name>
    <dbReference type="NCBI Taxonomy" id="49168"/>
    <lineage>
        <taxon>Eukaryota</taxon>
        <taxon>Viridiplantae</taxon>
        <taxon>Streptophyta</taxon>
        <taxon>Embryophyta</taxon>
        <taxon>Tracheophyta</taxon>
        <taxon>Spermatophyta</taxon>
        <taxon>Magnoliopsida</taxon>
        <taxon>eudicotyledons</taxon>
        <taxon>Gunneridae</taxon>
        <taxon>Pentapetalae</taxon>
        <taxon>asterids</taxon>
        <taxon>Ericales</taxon>
        <taxon>Ericaceae</taxon>
        <taxon>Ericoideae</taxon>
        <taxon>Rhodoreae</taxon>
        <taxon>Rhododendron</taxon>
    </lineage>
</organism>
<accession>A0ACC0NGR2</accession>
<gene>
    <name evidence="1" type="ORF">RHMOL_Rhmol06G0266900</name>
</gene>
<comment type="caution">
    <text evidence="1">The sequence shown here is derived from an EMBL/GenBank/DDBJ whole genome shotgun (WGS) entry which is preliminary data.</text>
</comment>